<name>A0A1Y2EFF7_9PEZI</name>
<dbReference type="InParanoid" id="A0A1Y2EFF7"/>
<dbReference type="InterPro" id="IPR011043">
    <property type="entry name" value="Gal_Oxase/kelch_b-propeller"/>
</dbReference>
<evidence type="ECO:0000256" key="1">
    <source>
        <dbReference type="ARBA" id="ARBA00022441"/>
    </source>
</evidence>
<evidence type="ECO:0000256" key="5">
    <source>
        <dbReference type="SAM" id="Phobius"/>
    </source>
</evidence>
<keyword evidence="2" id="KW-0677">Repeat</keyword>
<dbReference type="Pfam" id="PF24981">
    <property type="entry name" value="Beta-prop_ATRN-LZTR1"/>
    <property type="match status" value="1"/>
</dbReference>
<dbReference type="PANTHER" id="PTHR47435">
    <property type="entry name" value="KELCH REPEAT PROTEIN (AFU_ORTHOLOGUE AFUA_5G12780)"/>
    <property type="match status" value="1"/>
</dbReference>
<keyword evidence="5" id="KW-1133">Transmembrane helix</keyword>
<evidence type="ECO:0000256" key="4">
    <source>
        <dbReference type="SAM" id="MobiDB-lite"/>
    </source>
</evidence>
<dbReference type="OrthoDB" id="10251809at2759"/>
<evidence type="ECO:0000313" key="9">
    <source>
        <dbReference type="Proteomes" id="UP000193689"/>
    </source>
</evidence>
<keyword evidence="5" id="KW-0472">Membrane</keyword>
<proteinExistence type="predicted"/>
<dbReference type="AlphaFoldDB" id="A0A1Y2EFF7"/>
<dbReference type="GO" id="GO:0019760">
    <property type="term" value="P:glucosinolate metabolic process"/>
    <property type="evidence" value="ECO:0007669"/>
    <property type="project" value="UniProtKB-ARBA"/>
</dbReference>
<evidence type="ECO:0000256" key="2">
    <source>
        <dbReference type="ARBA" id="ARBA00022737"/>
    </source>
</evidence>
<organism evidence="8 9">
    <name type="scientific">Pseudomassariella vexata</name>
    <dbReference type="NCBI Taxonomy" id="1141098"/>
    <lineage>
        <taxon>Eukaryota</taxon>
        <taxon>Fungi</taxon>
        <taxon>Dikarya</taxon>
        <taxon>Ascomycota</taxon>
        <taxon>Pezizomycotina</taxon>
        <taxon>Sordariomycetes</taxon>
        <taxon>Xylariomycetidae</taxon>
        <taxon>Amphisphaeriales</taxon>
        <taxon>Pseudomassariaceae</taxon>
        <taxon>Pseudomassariella</taxon>
    </lineage>
</organism>
<feature type="region of interest" description="Disordered" evidence="4">
    <location>
        <begin position="617"/>
        <end position="640"/>
    </location>
</feature>
<dbReference type="EMBL" id="MCFJ01000002">
    <property type="protein sequence ID" value="ORY69535.1"/>
    <property type="molecule type" value="Genomic_DNA"/>
</dbReference>
<sequence>MENPLRPAWSRASRSTTTPLQPRLWTWVASVITLLCLLTGTATGEKDQVTNFCRRFGHSTALIDRKLYIDGGFINYDPLPSNPTNYTNTLLLYQNLDVNGPEDMPQLYANLSKNASMSSTHGGTLWADEVNKKLYAFGGEYYQEPPSDLTLYSYDVLNDFWEKHESPPSSIQGVSYGAGVSVSEKGEGYYYGGWLSNNSVPSWSGRRMATANLIKYEMDKGKWSNNTGPDGVGRAEGVMVYAPVSDGGMLIYFGGVQELANGSTIGQPMNEIILYDLSSSRWYKQTASGNVPEMRARFCAGVTWAQDRSSYNIYLYGGLGMPPNTAGFDDVYILTIPSFQWIKMYPAPGSTAQQYPHNTLTCNVVDGAQMIIIGGSFPLDQTTCDVPDQFGSHGLDMGRQNPDASPWFVYRKNITSYMVPRDITSRVGGNGQGGATKKAPDGGFNETDLSILMTRSYNAPPRAATRDVTPGDGSSRGLKTGAIVGIAIGGATVFVCLIVGGWCCVRRHRGDGGSGGGDHGPGHSSSNGHMHQYSGDMASAPYSPHSSHRTASGSHLTPASPYPPWSPFLGRRASIPQQPVELASDNHPSDYGAHEVSPNSAVIYSSFVKHGSYSTGTGTGTGTGTNTGSNTNTTGTWNSAGTPVHEIVTTPGMGNPVPNVVYASSGFGPSELGTDRNTRAPERQLLREMKGAGEVGTLGDENSPRLHQTYYHK</sequence>
<feature type="signal peptide" evidence="6">
    <location>
        <begin position="1"/>
        <end position="44"/>
    </location>
</feature>
<dbReference type="STRING" id="1141098.A0A1Y2EFF7"/>
<feature type="transmembrane region" description="Helical" evidence="5">
    <location>
        <begin position="482"/>
        <end position="505"/>
    </location>
</feature>
<feature type="region of interest" description="Disordered" evidence="4">
    <location>
        <begin position="511"/>
        <end position="559"/>
    </location>
</feature>
<dbReference type="Proteomes" id="UP000193689">
    <property type="component" value="Unassembled WGS sequence"/>
</dbReference>
<evidence type="ECO:0000259" key="7">
    <source>
        <dbReference type="Pfam" id="PF24981"/>
    </source>
</evidence>
<dbReference type="SUPFAM" id="SSF50965">
    <property type="entry name" value="Galactose oxidase, central domain"/>
    <property type="match status" value="1"/>
</dbReference>
<dbReference type="GeneID" id="63771323"/>
<dbReference type="PANTHER" id="PTHR47435:SF4">
    <property type="entry name" value="KELCH REPEAT PROTEIN (AFU_ORTHOLOGUE AFUA_5G12780)"/>
    <property type="match status" value="1"/>
</dbReference>
<evidence type="ECO:0000256" key="3">
    <source>
        <dbReference type="ARBA" id="ARBA00023004"/>
    </source>
</evidence>
<protein>
    <recommendedName>
        <fullName evidence="7">Attractin/MKLN-like beta-propeller domain-containing protein</fullName>
    </recommendedName>
</protein>
<feature type="chain" id="PRO_5012078935" description="Attractin/MKLN-like beta-propeller domain-containing protein" evidence="6">
    <location>
        <begin position="45"/>
        <end position="713"/>
    </location>
</feature>
<dbReference type="InterPro" id="IPR015915">
    <property type="entry name" value="Kelch-typ_b-propeller"/>
</dbReference>
<feature type="domain" description="Attractin/MKLN-like beta-propeller" evidence="7">
    <location>
        <begin position="49"/>
        <end position="318"/>
    </location>
</feature>
<keyword evidence="1" id="KW-0880">Kelch repeat</keyword>
<dbReference type="Gene3D" id="2.120.10.80">
    <property type="entry name" value="Kelch-type beta propeller"/>
    <property type="match status" value="2"/>
</dbReference>
<evidence type="ECO:0000313" key="8">
    <source>
        <dbReference type="EMBL" id="ORY69535.1"/>
    </source>
</evidence>
<dbReference type="InterPro" id="IPR056737">
    <property type="entry name" value="Beta-prop_ATRN-MKLN-like"/>
</dbReference>
<evidence type="ECO:0000256" key="6">
    <source>
        <dbReference type="SAM" id="SignalP"/>
    </source>
</evidence>
<gene>
    <name evidence="8" type="ORF">BCR38DRAFT_332031</name>
</gene>
<comment type="caution">
    <text evidence="8">The sequence shown here is derived from an EMBL/GenBank/DDBJ whole genome shotgun (WGS) entry which is preliminary data.</text>
</comment>
<keyword evidence="5" id="KW-0812">Transmembrane</keyword>
<keyword evidence="9" id="KW-1185">Reference proteome</keyword>
<keyword evidence="3" id="KW-0408">Iron</keyword>
<accession>A0A1Y2EFF7</accession>
<feature type="compositionally biased region" description="Low complexity" evidence="4">
    <location>
        <begin position="626"/>
        <end position="640"/>
    </location>
</feature>
<feature type="region of interest" description="Disordered" evidence="4">
    <location>
        <begin position="425"/>
        <end position="445"/>
    </location>
</feature>
<reference evidence="8 9" key="1">
    <citation type="submission" date="2016-07" db="EMBL/GenBank/DDBJ databases">
        <title>Pervasive Adenine N6-methylation of Active Genes in Fungi.</title>
        <authorList>
            <consortium name="DOE Joint Genome Institute"/>
            <person name="Mondo S.J."/>
            <person name="Dannebaum R.O."/>
            <person name="Kuo R.C."/>
            <person name="Labutti K."/>
            <person name="Haridas S."/>
            <person name="Kuo A."/>
            <person name="Salamov A."/>
            <person name="Ahrendt S.R."/>
            <person name="Lipzen A."/>
            <person name="Sullivan W."/>
            <person name="Andreopoulos W.B."/>
            <person name="Clum A."/>
            <person name="Lindquist E."/>
            <person name="Daum C."/>
            <person name="Ramamoorthy G.K."/>
            <person name="Gryganskyi A."/>
            <person name="Culley D."/>
            <person name="Magnuson J.K."/>
            <person name="James T.Y."/>
            <person name="O'Malley M.A."/>
            <person name="Stajich J.E."/>
            <person name="Spatafora J.W."/>
            <person name="Visel A."/>
            <person name="Grigoriev I.V."/>
        </authorList>
    </citation>
    <scope>NUCLEOTIDE SEQUENCE [LARGE SCALE GENOMIC DNA]</scope>
    <source>
        <strain evidence="8 9">CBS 129021</strain>
    </source>
</reference>
<dbReference type="RefSeq" id="XP_040719485.1">
    <property type="nucleotide sequence ID" value="XM_040855111.1"/>
</dbReference>
<keyword evidence="6" id="KW-0732">Signal</keyword>
<feature type="region of interest" description="Disordered" evidence="4">
    <location>
        <begin position="694"/>
        <end position="713"/>
    </location>
</feature>